<keyword evidence="1" id="KW-1133">Transmembrane helix</keyword>
<dbReference type="EMBL" id="PGFF01000001">
    <property type="protein sequence ID" value="PJJ72565.1"/>
    <property type="molecule type" value="Genomic_DNA"/>
</dbReference>
<dbReference type="AlphaFoldDB" id="A0A2M9CKX5"/>
<organism evidence="3 4">
    <name type="scientific">Diaminobutyricimonas aerilata</name>
    <dbReference type="NCBI Taxonomy" id="1162967"/>
    <lineage>
        <taxon>Bacteria</taxon>
        <taxon>Bacillati</taxon>
        <taxon>Actinomycetota</taxon>
        <taxon>Actinomycetes</taxon>
        <taxon>Micrococcales</taxon>
        <taxon>Microbacteriaceae</taxon>
        <taxon>Diaminobutyricimonas</taxon>
    </lineage>
</organism>
<evidence type="ECO:0000256" key="1">
    <source>
        <dbReference type="SAM" id="Phobius"/>
    </source>
</evidence>
<feature type="domain" description="VanZ-like" evidence="2">
    <location>
        <begin position="13"/>
        <end position="130"/>
    </location>
</feature>
<dbReference type="PANTHER" id="PTHR28008:SF1">
    <property type="entry name" value="DOMAIN PROTEIN, PUTATIVE (AFU_ORTHOLOGUE AFUA_3G10980)-RELATED"/>
    <property type="match status" value="1"/>
</dbReference>
<keyword evidence="4" id="KW-1185">Reference proteome</keyword>
<proteinExistence type="predicted"/>
<gene>
    <name evidence="3" type="ORF">CLV46_2137</name>
</gene>
<feature type="transmembrane region" description="Helical" evidence="1">
    <location>
        <begin position="114"/>
        <end position="137"/>
    </location>
</feature>
<evidence type="ECO:0000259" key="2">
    <source>
        <dbReference type="Pfam" id="PF04892"/>
    </source>
</evidence>
<dbReference type="RefSeq" id="WP_245866738.1">
    <property type="nucleotide sequence ID" value="NZ_PGFF01000001.1"/>
</dbReference>
<feature type="transmembrane region" description="Helical" evidence="1">
    <location>
        <begin position="60"/>
        <end position="78"/>
    </location>
</feature>
<feature type="transmembrane region" description="Helical" evidence="1">
    <location>
        <begin position="7"/>
        <end position="24"/>
    </location>
</feature>
<dbReference type="Proteomes" id="UP000228758">
    <property type="component" value="Unassembled WGS sequence"/>
</dbReference>
<feature type="transmembrane region" description="Helical" evidence="1">
    <location>
        <begin position="83"/>
        <end position="102"/>
    </location>
</feature>
<dbReference type="PANTHER" id="PTHR28008">
    <property type="entry name" value="DOMAIN PROTEIN, PUTATIVE (AFU_ORTHOLOGUE AFUA_3G10980)-RELATED"/>
    <property type="match status" value="1"/>
</dbReference>
<accession>A0A2M9CKX5</accession>
<keyword evidence="1" id="KW-0812">Transmembrane</keyword>
<dbReference type="Pfam" id="PF04892">
    <property type="entry name" value="VanZ"/>
    <property type="match status" value="1"/>
</dbReference>
<dbReference type="InterPro" id="IPR006976">
    <property type="entry name" value="VanZ-like"/>
</dbReference>
<sequence>MFRQHPLLSLVTFVYLGVVGWLTLGPQPIDDGTDSIVFRILEWTARHPSLDWVGYAEVEFAANVAMFVPIGLFFLLLFGRRRWWIAVLLGVALTVTIETVQLSLPDRVSDPRDLVANSVGALIGVIGALIVTTPAAIRLNRERTLRSRQTARATPTGR</sequence>
<evidence type="ECO:0000313" key="3">
    <source>
        <dbReference type="EMBL" id="PJJ72565.1"/>
    </source>
</evidence>
<reference evidence="3 4" key="1">
    <citation type="submission" date="2017-11" db="EMBL/GenBank/DDBJ databases">
        <title>Genomic Encyclopedia of Archaeal and Bacterial Type Strains, Phase II (KMG-II): From Individual Species to Whole Genera.</title>
        <authorList>
            <person name="Goeker M."/>
        </authorList>
    </citation>
    <scope>NUCLEOTIDE SEQUENCE [LARGE SCALE GENOMIC DNA]</scope>
    <source>
        <strain evidence="3 4">DSM 27393</strain>
    </source>
</reference>
<evidence type="ECO:0000313" key="4">
    <source>
        <dbReference type="Proteomes" id="UP000228758"/>
    </source>
</evidence>
<keyword evidence="1" id="KW-0472">Membrane</keyword>
<name>A0A2M9CKX5_9MICO</name>
<protein>
    <submittedName>
        <fullName evidence="3">VanZ like protein</fullName>
    </submittedName>
</protein>
<comment type="caution">
    <text evidence="3">The sequence shown here is derived from an EMBL/GenBank/DDBJ whole genome shotgun (WGS) entry which is preliminary data.</text>
</comment>